<feature type="region of interest" description="Disordered" evidence="9">
    <location>
        <begin position="1118"/>
        <end position="1146"/>
    </location>
</feature>
<sequence length="1662" mass="187400">MWRWWGRDKPITLAAYHELQAAAAAEQHLSTGQRWSLDNFRVLSTPDERLSGSRLFASFTSALPFRPEQFLGPEKSLRRQRDTTNFWQDPNVATAMSAQVLIAHSGQQLQVDANNQFSSVDEFKAWVSRQCRIPVQNVVALTPSGKTVKAVSALNTETDIYVYDMRIITATSSPSSSLVSESPMPKRYSVSNPPNSIANTSELQAWQELFLARQKWAIKLYDDCTRMAEATQARYEEMDVIMKCLDAAVVNLETVVKPIDGRYTEFKKWAAPTQEEYAQLAANWEHYLSLAQNVPIAPAMVRFMTDKETPRGRQASLEDLIDIQTAEKLGRRSGSSLKTFNKKVSELDESANQMFQGCQDLFREFDIVVNQSVLQHSGDAAQLQQDIEPLASKVDTDYQTTMQYTNSNRDILQASKMAATHTERHLPRLRERALEMDSMLRYAIEKRNTLASGSLEFMRIIAEISTLQGSVKSQMQSLTQGVDEMNTFDYLRLIQQLPFMYAAFVAESIRRREWTDKMKSDSITLANEMALFQDEETKRRRKWQKMVGQTYGPEIPSSSVLGLEVNLRGDSDTWPDVTKDDLSDFLDMLHRIDAEPEVIADVQKLLAELSTPTKQQTKRLKAFKNGSVHEAALGRSGLLIRGDNDLMQSLQDDKARLESKVKTAESRVRRLEGLLHQQSQASRPSLGNVFSTPSQHLSERNDSTASVRSPRIPEDRQRSSDANEALLQTVQRLEAELTAEKQKTASLETDNTSRAAQLDEVNSTKKDLLGNMEALQREFDVERKSLEDEIRMLKARIEDNEDEIEHFGESRENEKATYDEKVQVLEHEVECLKKERNDEFLKSQGQVEFLRNESRLQRERNNSLDRELQASHEATNNLIKKLGTVEEQTSQQAKALGDIHIQLSGDAGPNDVAELIDAVSNKSSEMLTKIQDVERDISLLKSDLEQEQGTSKHLRAELAEIKEKYSEAETNSLKTKETLAEEKARSSTLEQELLGSREQLSELRARLTDGETGSESLRKRLEDNETHVSSLTEKLAAKQSQVGSLEEELLLYKERAKDAQDEVANVTNRLEGRTERAKDLTQRLYNQNDRLCRLLERLGFSVTRQGSTMVIQKIPRSERITMQNAGDSSDPNSSIRKSTTLHHSKPLADSTDLELLHWMNSEDPATEARNYDAYLQALGHFDMDVLSETVYKRMKDVEHIARKLQRDVRSYREKAHNYQKESHEKIAFKNFKEGDLALFLPTRNQTTGAWAAFNVGFPHYFLREQEGHRLRSREWLVARINKVEERVVDLSRSLHQPAQNGPSSETDSLRAEENDNPFDLSDGLRWYLIDAQEDKPGAPFTPGQGKSTVVTNAVEAMAERHPHHARQGSIAGAGGSKHKPSPSSIEGVSKALSKSLETRRSSTSSKKGLPFSLGGGGGGGAGSNRNSAVASETNSLRAVPSETPAGTSPTAQHTGEGFLRRQSVHRTVTTESNKPDPPTTTIVPEGKKTGGENDNETLLVLSRLHISEPQQSPSAELMQLEGSSRRNQHHPLEQQQYQQQQRDGASGTKRRTSKSPKKRWNHGGLASSVEAVAEFAQLSPQKQQERLQRMTSQELMQYRREFQQQQQQQQQQTAQLRRQESSNLTNASETPSKRSVVWESLWSMDLGAGDGYSRAGGAGKRK</sequence>
<feature type="compositionally biased region" description="Basic and acidic residues" evidence="9">
    <location>
        <begin position="974"/>
        <end position="985"/>
    </location>
</feature>
<feature type="region of interest" description="Disordered" evidence="9">
    <location>
        <begin position="1506"/>
        <end position="1565"/>
    </location>
</feature>
<name>A0AAD5RHA7_9PEZI</name>
<feature type="region of interest" description="Disordered" evidence="9">
    <location>
        <begin position="1600"/>
        <end position="1636"/>
    </location>
</feature>
<comment type="function">
    <text evidence="7">Involved in cytoplasm to vacuole transport (Cvt), pexophagy, mitophagy and nucleophagy. Recruits mitochondria for their selective degradation via autophagy (mitophagy) during starvation. Works as scaffold proteins that recruit ATG proteins to the pre-autophagosome (PAS), the site of vesicle/autophagosome formation. Required for the Cvt vesicles completion.</text>
</comment>
<dbReference type="GO" id="GO:1903599">
    <property type="term" value="P:positive regulation of autophagy of mitochondrion"/>
    <property type="evidence" value="ECO:0007669"/>
    <property type="project" value="UniProtKB-UniRule"/>
</dbReference>
<feature type="region of interest" description="Disordered" evidence="9">
    <location>
        <begin position="969"/>
        <end position="990"/>
    </location>
</feature>
<dbReference type="GO" id="GO:0005774">
    <property type="term" value="C:vacuolar membrane"/>
    <property type="evidence" value="ECO:0007669"/>
    <property type="project" value="UniProtKB-SubCell"/>
</dbReference>
<feature type="region of interest" description="Disordered" evidence="9">
    <location>
        <begin position="1291"/>
        <end position="1315"/>
    </location>
</feature>
<dbReference type="GO" id="GO:0015031">
    <property type="term" value="P:protein transport"/>
    <property type="evidence" value="ECO:0007669"/>
    <property type="project" value="UniProtKB-KW"/>
</dbReference>
<comment type="similarity">
    <text evidence="1 7">Belongs to the ATG11 family.</text>
</comment>
<evidence type="ECO:0000313" key="12">
    <source>
        <dbReference type="EMBL" id="KAJ2894213.1"/>
    </source>
</evidence>
<evidence type="ECO:0000256" key="7">
    <source>
        <dbReference type="RuleBase" id="RU367075"/>
    </source>
</evidence>
<keyword evidence="7" id="KW-0926">Vacuole</keyword>
<reference evidence="12" key="1">
    <citation type="submission" date="2022-07" db="EMBL/GenBank/DDBJ databases">
        <title>Draft genome sequence of Zalerion maritima ATCC 34329, a (micro)plastics degrading marine fungus.</title>
        <authorList>
            <person name="Paco A."/>
            <person name="Goncalves M.F.M."/>
            <person name="Rocha-Santos T.A.P."/>
            <person name="Alves A."/>
        </authorList>
    </citation>
    <scope>NUCLEOTIDE SEQUENCE</scope>
    <source>
        <strain evidence="12">ATCC 34329</strain>
    </source>
</reference>
<feature type="compositionally biased region" description="Basic residues" evidence="9">
    <location>
        <begin position="1548"/>
        <end position="1561"/>
    </location>
</feature>
<dbReference type="InterPro" id="IPR045326">
    <property type="entry name" value="ATG17-like_dom"/>
</dbReference>
<evidence type="ECO:0000256" key="5">
    <source>
        <dbReference type="ARBA" id="ARBA00023006"/>
    </source>
</evidence>
<dbReference type="Proteomes" id="UP001201980">
    <property type="component" value="Unassembled WGS sequence"/>
</dbReference>
<feature type="compositionally biased region" description="Low complexity" evidence="9">
    <location>
        <begin position="1603"/>
        <end position="1616"/>
    </location>
</feature>
<feature type="domain" description="Autophagy protein ATG17-like" evidence="10">
    <location>
        <begin position="205"/>
        <end position="550"/>
    </location>
</feature>
<evidence type="ECO:0000256" key="2">
    <source>
        <dbReference type="ARBA" id="ARBA00013804"/>
    </source>
</evidence>
<dbReference type="GO" id="GO:0000422">
    <property type="term" value="P:autophagy of mitochondrion"/>
    <property type="evidence" value="ECO:0007669"/>
    <property type="project" value="TreeGrafter"/>
</dbReference>
<comment type="subunit">
    <text evidence="7">Homodimer.</text>
</comment>
<feature type="compositionally biased region" description="Polar residues" evidence="9">
    <location>
        <begin position="1293"/>
        <end position="1306"/>
    </location>
</feature>
<dbReference type="GO" id="GO:0034517">
    <property type="term" value="P:ribophagy"/>
    <property type="evidence" value="ECO:0007669"/>
    <property type="project" value="TreeGrafter"/>
</dbReference>
<keyword evidence="5 7" id="KW-0072">Autophagy</keyword>
<dbReference type="InterPro" id="IPR040040">
    <property type="entry name" value="ATG11"/>
</dbReference>
<protein>
    <recommendedName>
        <fullName evidence="2 7">Autophagy-related protein 11</fullName>
    </recommendedName>
</protein>
<dbReference type="PANTHER" id="PTHR13222">
    <property type="entry name" value="RB1-INDUCIBLE COILED-COIL"/>
    <property type="match status" value="1"/>
</dbReference>
<dbReference type="GO" id="GO:0019901">
    <property type="term" value="F:protein kinase binding"/>
    <property type="evidence" value="ECO:0007669"/>
    <property type="project" value="TreeGrafter"/>
</dbReference>
<feature type="region of interest" description="Disordered" evidence="9">
    <location>
        <begin position="674"/>
        <end position="722"/>
    </location>
</feature>
<proteinExistence type="inferred from homology"/>
<feature type="compositionally biased region" description="Polar residues" evidence="9">
    <location>
        <begin position="1621"/>
        <end position="1630"/>
    </location>
</feature>
<organism evidence="12 13">
    <name type="scientific">Zalerion maritima</name>
    <dbReference type="NCBI Taxonomy" id="339359"/>
    <lineage>
        <taxon>Eukaryota</taxon>
        <taxon>Fungi</taxon>
        <taxon>Dikarya</taxon>
        <taxon>Ascomycota</taxon>
        <taxon>Pezizomycotina</taxon>
        <taxon>Sordariomycetes</taxon>
        <taxon>Lulworthiomycetidae</taxon>
        <taxon>Lulworthiales</taxon>
        <taxon>Lulworthiaceae</taxon>
        <taxon>Zalerion</taxon>
    </lineage>
</organism>
<feature type="compositionally biased region" description="Polar residues" evidence="9">
    <location>
        <begin position="1444"/>
        <end position="1453"/>
    </location>
</feature>
<dbReference type="GO" id="GO:0061709">
    <property type="term" value="P:reticulophagy"/>
    <property type="evidence" value="ECO:0007669"/>
    <property type="project" value="TreeGrafter"/>
</dbReference>
<gene>
    <name evidence="12" type="ORF">MKZ38_007829</name>
</gene>
<evidence type="ECO:0000256" key="3">
    <source>
        <dbReference type="ARBA" id="ARBA00022448"/>
    </source>
</evidence>
<dbReference type="EMBL" id="JAKWBI020000517">
    <property type="protein sequence ID" value="KAJ2894213.1"/>
    <property type="molecule type" value="Genomic_DNA"/>
</dbReference>
<comment type="subcellular location">
    <subcellularLocation>
        <location evidence="7">Preautophagosomal structure membrane</location>
        <topology evidence="7">Peripheral membrane protein</topology>
    </subcellularLocation>
    <subcellularLocation>
        <location evidence="7">Vacuole membrane</location>
        <topology evidence="7">Peripheral membrane protein</topology>
    </subcellularLocation>
    <text evidence="7">During pexophagy, accumulates in the vacuolar membrane region, where the peroxisomes contact the vacuole.</text>
</comment>
<keyword evidence="3 7" id="KW-0813">Transport</keyword>
<evidence type="ECO:0000256" key="6">
    <source>
        <dbReference type="ARBA" id="ARBA00023054"/>
    </source>
</evidence>
<keyword evidence="4 7" id="KW-0653">Protein transport</keyword>
<keyword evidence="6 8" id="KW-0175">Coiled coil</keyword>
<accession>A0AAD5RHA7</accession>
<dbReference type="Pfam" id="PF04108">
    <property type="entry name" value="ATG17_like"/>
    <property type="match status" value="1"/>
</dbReference>
<dbReference type="GO" id="GO:0000045">
    <property type="term" value="P:autophagosome assembly"/>
    <property type="evidence" value="ECO:0007669"/>
    <property type="project" value="UniProtKB-UniRule"/>
</dbReference>
<feature type="compositionally biased region" description="Polar residues" evidence="9">
    <location>
        <begin position="676"/>
        <end position="696"/>
    </location>
</feature>
<evidence type="ECO:0000256" key="8">
    <source>
        <dbReference type="SAM" id="Coils"/>
    </source>
</evidence>
<feature type="compositionally biased region" description="Gly residues" evidence="9">
    <location>
        <begin position="1413"/>
        <end position="1422"/>
    </location>
</feature>
<dbReference type="InterPro" id="IPR019460">
    <property type="entry name" value="Atg11_C"/>
</dbReference>
<evidence type="ECO:0000259" key="11">
    <source>
        <dbReference type="Pfam" id="PF10377"/>
    </source>
</evidence>
<evidence type="ECO:0000313" key="13">
    <source>
        <dbReference type="Proteomes" id="UP001201980"/>
    </source>
</evidence>
<dbReference type="GO" id="GO:0060090">
    <property type="term" value="F:molecular adaptor activity"/>
    <property type="evidence" value="ECO:0007669"/>
    <property type="project" value="TreeGrafter"/>
</dbReference>
<feature type="region of interest" description="Disordered" evidence="9">
    <location>
        <begin position="1359"/>
        <end position="1493"/>
    </location>
</feature>
<evidence type="ECO:0000256" key="9">
    <source>
        <dbReference type="SAM" id="MobiDB-lite"/>
    </source>
</evidence>
<dbReference type="GO" id="GO:0034727">
    <property type="term" value="P:piecemeal microautophagy of the nucleus"/>
    <property type="evidence" value="ECO:0007669"/>
    <property type="project" value="TreeGrafter"/>
</dbReference>
<comment type="caution">
    <text evidence="12">The sequence shown here is derived from an EMBL/GenBank/DDBJ whole genome shotgun (WGS) entry which is preliminary data.</text>
</comment>
<evidence type="ECO:0000256" key="1">
    <source>
        <dbReference type="ARBA" id="ARBA00009729"/>
    </source>
</evidence>
<dbReference type="PANTHER" id="PTHR13222:SF1">
    <property type="entry name" value="RB1-INDUCIBLE COILED-COIL PROTEIN 1"/>
    <property type="match status" value="1"/>
</dbReference>
<feature type="compositionally biased region" description="Polar residues" evidence="9">
    <location>
        <begin position="1423"/>
        <end position="1436"/>
    </location>
</feature>
<feature type="compositionally biased region" description="Basic and acidic residues" evidence="9">
    <location>
        <begin position="711"/>
        <end position="721"/>
    </location>
</feature>
<evidence type="ECO:0000259" key="10">
    <source>
        <dbReference type="Pfam" id="PF04108"/>
    </source>
</evidence>
<feature type="domain" description="Autophagy-related protein 11 C-terminal" evidence="11">
    <location>
        <begin position="1188"/>
        <end position="1333"/>
    </location>
</feature>
<keyword evidence="7" id="KW-0472">Membrane</keyword>
<dbReference type="GO" id="GO:0034045">
    <property type="term" value="C:phagophore assembly site membrane"/>
    <property type="evidence" value="ECO:0007669"/>
    <property type="project" value="UniProtKB-SubCell"/>
</dbReference>
<feature type="coiled-coil region" evidence="8">
    <location>
        <begin position="1194"/>
        <end position="1221"/>
    </location>
</feature>
<dbReference type="GO" id="GO:1990316">
    <property type="term" value="C:Atg1/ULK1 kinase complex"/>
    <property type="evidence" value="ECO:0007669"/>
    <property type="project" value="TreeGrafter"/>
</dbReference>
<dbReference type="Pfam" id="PF10377">
    <property type="entry name" value="ATG11"/>
    <property type="match status" value="1"/>
</dbReference>
<feature type="compositionally biased region" description="Polar residues" evidence="9">
    <location>
        <begin position="1120"/>
        <end position="1138"/>
    </location>
</feature>
<keyword evidence="13" id="KW-1185">Reference proteome</keyword>
<dbReference type="Gene3D" id="1.10.287.1490">
    <property type="match status" value="1"/>
</dbReference>
<evidence type="ECO:0000256" key="4">
    <source>
        <dbReference type="ARBA" id="ARBA00022927"/>
    </source>
</evidence>